<dbReference type="PROSITE" id="PS50970">
    <property type="entry name" value="HCY"/>
    <property type="match status" value="1"/>
</dbReference>
<accession>A0ABP0MPW6</accession>
<dbReference type="InterPro" id="IPR051486">
    <property type="entry name" value="Hcy_S-methyltransferase"/>
</dbReference>
<evidence type="ECO:0000313" key="7">
    <source>
        <dbReference type="EMBL" id="CAK9053258.1"/>
    </source>
</evidence>
<evidence type="ECO:0000256" key="1">
    <source>
        <dbReference type="ARBA" id="ARBA00022603"/>
    </source>
</evidence>
<protein>
    <recommendedName>
        <fullName evidence="6">Hcy-binding domain-containing protein</fullName>
    </recommendedName>
</protein>
<evidence type="ECO:0000256" key="4">
    <source>
        <dbReference type="ARBA" id="ARBA00022833"/>
    </source>
</evidence>
<evidence type="ECO:0000256" key="2">
    <source>
        <dbReference type="ARBA" id="ARBA00022679"/>
    </source>
</evidence>
<evidence type="ECO:0000313" key="8">
    <source>
        <dbReference type="Proteomes" id="UP001642484"/>
    </source>
</evidence>
<feature type="binding site" evidence="5">
    <location>
        <position position="359"/>
    </location>
    <ligand>
        <name>Zn(2+)</name>
        <dbReference type="ChEBI" id="CHEBI:29105"/>
    </ligand>
</feature>
<keyword evidence="1 5" id="KW-0489">Methyltransferase</keyword>
<dbReference type="Pfam" id="PF02574">
    <property type="entry name" value="S-methyl_trans"/>
    <property type="match status" value="1"/>
</dbReference>
<dbReference type="Proteomes" id="UP001642484">
    <property type="component" value="Unassembled WGS sequence"/>
</dbReference>
<keyword evidence="8" id="KW-1185">Reference proteome</keyword>
<keyword evidence="3 5" id="KW-0479">Metal-binding</keyword>
<feature type="binding site" evidence="5">
    <location>
        <position position="289"/>
    </location>
    <ligand>
        <name>Zn(2+)</name>
        <dbReference type="ChEBI" id="CHEBI:29105"/>
    </ligand>
</feature>
<name>A0ABP0MPW6_9DINO</name>
<reference evidence="7 8" key="1">
    <citation type="submission" date="2024-02" db="EMBL/GenBank/DDBJ databases">
        <authorList>
            <person name="Chen Y."/>
            <person name="Shah S."/>
            <person name="Dougan E. K."/>
            <person name="Thang M."/>
            <person name="Chan C."/>
        </authorList>
    </citation>
    <scope>NUCLEOTIDE SEQUENCE [LARGE SCALE GENOMIC DNA]</scope>
</reference>
<sequence length="376" mass="41197">MMSFLWPSCWSSGFTTTNRMFGLVHAPVESSGVFRYMSSAFRGRLGSAASSRERTLNFFQNRVVLTSVRWMTPLKAFICIHPLIDTVCQFNSYTCGERLGEKIDHSLWSALCLIKNPSVIRQAHEDFYAAGARVAITASYQAHLDGFRELGVEEPEALAAMKRSVQLAREVAPLGGLVAGSLGAYGASLHNGAEYTGEYPGMDRAKLLEWHRPRALALREARCDLFACETVPCLMEAEALSQLVAELKHPAWITFSCKSHTQVSSGEPIADCVRAVAENPWIVGAGVNCTHPKFVKSLVEICRAQLPPEKSVVVYPNSGEVWNGTSHSWETGTATADSQFVDMAQEWYRSGASCIGGCCRTTPRTIKALAAGTFTR</sequence>
<keyword evidence="4 5" id="KW-0862">Zinc</keyword>
<feature type="domain" description="Hcy-binding" evidence="6">
    <location>
        <begin position="66"/>
        <end position="373"/>
    </location>
</feature>
<evidence type="ECO:0000259" key="6">
    <source>
        <dbReference type="PROSITE" id="PS50970"/>
    </source>
</evidence>
<dbReference type="NCBIfam" id="NF007020">
    <property type="entry name" value="PRK09485.1"/>
    <property type="match status" value="1"/>
</dbReference>
<dbReference type="PANTHER" id="PTHR46015">
    <property type="entry name" value="ZGC:172121"/>
    <property type="match status" value="1"/>
</dbReference>
<dbReference type="PANTHER" id="PTHR46015:SF1">
    <property type="entry name" value="HOMOCYSTEINE S-METHYLTRANSFERASE-LIKE ISOFORM 1"/>
    <property type="match status" value="1"/>
</dbReference>
<dbReference type="Gene3D" id="3.20.20.330">
    <property type="entry name" value="Homocysteine-binding-like domain"/>
    <property type="match status" value="1"/>
</dbReference>
<gene>
    <name evidence="7" type="ORF">CCMP2556_LOCUS26776</name>
</gene>
<feature type="binding site" evidence="5">
    <location>
        <position position="358"/>
    </location>
    <ligand>
        <name>Zn(2+)</name>
        <dbReference type="ChEBI" id="CHEBI:29105"/>
    </ligand>
</feature>
<evidence type="ECO:0000256" key="3">
    <source>
        <dbReference type="ARBA" id="ARBA00022723"/>
    </source>
</evidence>
<evidence type="ECO:0000256" key="5">
    <source>
        <dbReference type="PROSITE-ProRule" id="PRU00333"/>
    </source>
</evidence>
<comment type="cofactor">
    <cofactor evidence="5">
        <name>Zn(2+)</name>
        <dbReference type="ChEBI" id="CHEBI:29105"/>
    </cofactor>
</comment>
<dbReference type="InterPro" id="IPR003726">
    <property type="entry name" value="HCY_dom"/>
</dbReference>
<proteinExistence type="predicted"/>
<dbReference type="SUPFAM" id="SSF82282">
    <property type="entry name" value="Homocysteine S-methyltransferase"/>
    <property type="match status" value="1"/>
</dbReference>
<comment type="caution">
    <text evidence="7">The sequence shown here is derived from an EMBL/GenBank/DDBJ whole genome shotgun (WGS) entry which is preliminary data.</text>
</comment>
<organism evidence="7 8">
    <name type="scientific">Durusdinium trenchii</name>
    <dbReference type="NCBI Taxonomy" id="1381693"/>
    <lineage>
        <taxon>Eukaryota</taxon>
        <taxon>Sar</taxon>
        <taxon>Alveolata</taxon>
        <taxon>Dinophyceae</taxon>
        <taxon>Suessiales</taxon>
        <taxon>Symbiodiniaceae</taxon>
        <taxon>Durusdinium</taxon>
    </lineage>
</organism>
<keyword evidence="2 5" id="KW-0808">Transferase</keyword>
<dbReference type="InterPro" id="IPR036589">
    <property type="entry name" value="HCY_dom_sf"/>
</dbReference>
<dbReference type="EMBL" id="CAXAMN010018890">
    <property type="protein sequence ID" value="CAK9053258.1"/>
    <property type="molecule type" value="Genomic_DNA"/>
</dbReference>